<name>A0A512PA16_9CELL</name>
<reference evidence="2 3" key="1">
    <citation type="submission" date="2019-07" db="EMBL/GenBank/DDBJ databases">
        <title>Whole genome shotgun sequence of Cellulomonas soli NBRC 109434.</title>
        <authorList>
            <person name="Hosoyama A."/>
            <person name="Uohara A."/>
            <person name="Ohji S."/>
            <person name="Ichikawa N."/>
        </authorList>
    </citation>
    <scope>NUCLEOTIDE SEQUENCE [LARGE SCALE GENOMIC DNA]</scope>
    <source>
        <strain evidence="2 3">NBRC 109434</strain>
    </source>
</reference>
<organism evidence="2 3">
    <name type="scientific">Cellulomonas soli</name>
    <dbReference type="NCBI Taxonomy" id="931535"/>
    <lineage>
        <taxon>Bacteria</taxon>
        <taxon>Bacillati</taxon>
        <taxon>Actinomycetota</taxon>
        <taxon>Actinomycetes</taxon>
        <taxon>Micrococcales</taxon>
        <taxon>Cellulomonadaceae</taxon>
        <taxon>Cellulomonas</taxon>
    </lineage>
</organism>
<sequence>MSTPSARGAAAVLVALACLGGAAACGGPEPAEQDPCTQFTDLAGAVDDLRQLDPSTASADELTSAAGEVQVQLDQLQAVSEQRYDAAVSLLRSTVSAVEQSLAVSAGVSPEQVAQQVDEAMAAVAQAWAPLGRSLETACGTGTQ</sequence>
<keyword evidence="1" id="KW-0732">Signal</keyword>
<accession>A0A512PA16</accession>
<keyword evidence="3" id="KW-1185">Reference proteome</keyword>
<dbReference type="EMBL" id="BKAL01000002">
    <property type="protein sequence ID" value="GEP68040.1"/>
    <property type="molecule type" value="Genomic_DNA"/>
</dbReference>
<feature type="signal peptide" evidence="1">
    <location>
        <begin position="1"/>
        <end position="24"/>
    </location>
</feature>
<feature type="chain" id="PRO_5021866459" evidence="1">
    <location>
        <begin position="25"/>
        <end position="144"/>
    </location>
</feature>
<dbReference type="RefSeq" id="WP_146951799.1">
    <property type="nucleotide sequence ID" value="NZ_BAABBJ010000015.1"/>
</dbReference>
<dbReference type="PROSITE" id="PS51257">
    <property type="entry name" value="PROKAR_LIPOPROTEIN"/>
    <property type="match status" value="1"/>
</dbReference>
<evidence type="ECO:0000313" key="3">
    <source>
        <dbReference type="Proteomes" id="UP000321798"/>
    </source>
</evidence>
<gene>
    <name evidence="2" type="ORF">CSO01_07550</name>
</gene>
<dbReference type="AlphaFoldDB" id="A0A512PA16"/>
<evidence type="ECO:0000313" key="2">
    <source>
        <dbReference type="EMBL" id="GEP68040.1"/>
    </source>
</evidence>
<evidence type="ECO:0000256" key="1">
    <source>
        <dbReference type="SAM" id="SignalP"/>
    </source>
</evidence>
<protein>
    <submittedName>
        <fullName evidence="2">Uncharacterized protein</fullName>
    </submittedName>
</protein>
<comment type="caution">
    <text evidence="2">The sequence shown here is derived from an EMBL/GenBank/DDBJ whole genome shotgun (WGS) entry which is preliminary data.</text>
</comment>
<dbReference type="Proteomes" id="UP000321798">
    <property type="component" value="Unassembled WGS sequence"/>
</dbReference>
<proteinExistence type="predicted"/>